<dbReference type="PANTHER" id="PTHR46438">
    <property type="entry name" value="ALPHA/BETA-HYDROLASES SUPERFAMILY PROTEIN"/>
    <property type="match status" value="1"/>
</dbReference>
<dbReference type="Proteomes" id="UP000247523">
    <property type="component" value="Unassembled WGS sequence"/>
</dbReference>
<dbReference type="EMBL" id="NOKA02000044">
    <property type="protein sequence ID" value="RDY30218.1"/>
    <property type="molecule type" value="Genomic_DNA"/>
</dbReference>
<dbReference type="PANTHER" id="PTHR46438:SF2">
    <property type="entry name" value="ALPHA_BETA-HYDROLASES SUPERFAMILY PROTEIN"/>
    <property type="match status" value="1"/>
</dbReference>
<evidence type="ECO:0000313" key="3">
    <source>
        <dbReference type="Proteomes" id="UP000216411"/>
    </source>
</evidence>
<dbReference type="OrthoDB" id="9808398at2"/>
<dbReference type="RefSeq" id="WP_094379145.1">
    <property type="nucleotide sequence ID" value="NZ_NOKA02000044.1"/>
</dbReference>
<dbReference type="EMBL" id="QICS01000018">
    <property type="protein sequence ID" value="PXV85331.1"/>
    <property type="molecule type" value="Genomic_DNA"/>
</dbReference>
<accession>A0A255I5E5</accession>
<reference evidence="2" key="3">
    <citation type="submission" date="2018-07" db="EMBL/GenBank/DDBJ databases">
        <authorList>
            <person name="Quirk P.G."/>
            <person name="Krulwich T.A."/>
        </authorList>
    </citation>
    <scope>NUCLEOTIDE SEQUENCE</scope>
    <source>
        <strain evidence="2">CCRI-19302</strain>
    </source>
</reference>
<dbReference type="GO" id="GO:0016787">
    <property type="term" value="F:hydrolase activity"/>
    <property type="evidence" value="ECO:0007669"/>
    <property type="project" value="UniProtKB-KW"/>
</dbReference>
<comment type="caution">
    <text evidence="1">The sequence shown here is derived from an EMBL/GenBank/DDBJ whole genome shotgun (WGS) entry which is preliminary data.</text>
</comment>
<organism evidence="1 4">
    <name type="scientific">Lachnotalea glycerini</name>
    <dbReference type="NCBI Taxonomy" id="1763509"/>
    <lineage>
        <taxon>Bacteria</taxon>
        <taxon>Bacillati</taxon>
        <taxon>Bacillota</taxon>
        <taxon>Clostridia</taxon>
        <taxon>Lachnospirales</taxon>
        <taxon>Lachnospiraceae</taxon>
        <taxon>Lachnotalea</taxon>
    </lineage>
</organism>
<dbReference type="Gene3D" id="3.40.50.1820">
    <property type="entry name" value="alpha/beta hydrolase"/>
    <property type="match status" value="1"/>
</dbReference>
<sequence>MKIKNKLKYTFLFSALIAFTISIINRLIYISAIIKNNLTPIKGKYYNWRFGKIFYTKQGFGNPILLIHDLDVCSSSLEWKEIIKKLSADHMVYTIDLLGCGLSDKPYLTYTNFLYVQLISDFINNVICHKTNVIASGSSSSFTIMACHNDSNLFNKIMIINPDDLYQSNFVPRKNSISLKILFDTPIIGTLVYNIIFSKNHIKNMLSHQVYIFNDKLLITVNENYEASHIQNCKGKYLFASIKGSYTNVNVIHALKEINNSIYIIGGHYKENINTIIENYMYYNSSMECFIIENTKHFPHIEAPNTFFEQIKVFFDN</sequence>
<gene>
    <name evidence="1" type="ORF">C8E03_11841</name>
    <name evidence="2" type="ORF">CG710_015795</name>
</gene>
<protein>
    <submittedName>
        <fullName evidence="2">Alpha/beta hydrolase</fullName>
    </submittedName>
    <submittedName>
        <fullName evidence="1">Pimeloyl-ACP methyl ester carboxylesterase</fullName>
    </submittedName>
</protein>
<proteinExistence type="predicted"/>
<dbReference type="Proteomes" id="UP000216411">
    <property type="component" value="Unassembled WGS sequence"/>
</dbReference>
<dbReference type="InterPro" id="IPR029058">
    <property type="entry name" value="AB_hydrolase_fold"/>
</dbReference>
<reference evidence="1 4" key="2">
    <citation type="submission" date="2018-05" db="EMBL/GenBank/DDBJ databases">
        <title>Genomic Encyclopedia of Type Strains, Phase IV (KMG-IV): sequencing the most valuable type-strain genomes for metagenomic binning, comparative biology and taxonomic classification.</title>
        <authorList>
            <person name="Goeker M."/>
        </authorList>
    </citation>
    <scope>NUCLEOTIDE SEQUENCE [LARGE SCALE GENOMIC DNA]</scope>
    <source>
        <strain evidence="1 4">DSM 28816</strain>
    </source>
</reference>
<dbReference type="AlphaFoldDB" id="A0A255I5E5"/>
<evidence type="ECO:0000313" key="1">
    <source>
        <dbReference type="EMBL" id="PXV85331.1"/>
    </source>
</evidence>
<evidence type="ECO:0000313" key="4">
    <source>
        <dbReference type="Proteomes" id="UP000247523"/>
    </source>
</evidence>
<name>A0A255I5E5_9FIRM</name>
<dbReference type="SUPFAM" id="SSF53474">
    <property type="entry name" value="alpha/beta-Hydrolases"/>
    <property type="match status" value="1"/>
</dbReference>
<reference evidence="2 3" key="1">
    <citation type="journal article" date="2017" name="Genome Announc.">
        <title>Draft Genome Sequence of a Sporulating and Motile Strain of Lachnotalea glycerini Isolated from Water in Quebec City, Canada.</title>
        <authorList>
            <person name="Maheux A.F."/>
            <person name="Boudreau D.K."/>
            <person name="Berube E."/>
            <person name="Boissinot M."/>
            <person name="Raymond F."/>
            <person name="Brodeur S."/>
            <person name="Corbeil J."/>
            <person name="Isabel S."/>
            <person name="Omar R.F."/>
            <person name="Bergeron M.G."/>
        </authorList>
    </citation>
    <scope>NUCLEOTIDE SEQUENCE [LARGE SCALE GENOMIC DNA]</scope>
    <source>
        <strain evidence="2 3">CCRI-19302</strain>
    </source>
</reference>
<keyword evidence="2" id="KW-0378">Hydrolase</keyword>
<evidence type="ECO:0000313" key="2">
    <source>
        <dbReference type="EMBL" id="RDY30218.1"/>
    </source>
</evidence>
<keyword evidence="3" id="KW-1185">Reference proteome</keyword>